<dbReference type="OMA" id="ERTCERN"/>
<dbReference type="SUPFAM" id="SSF47353">
    <property type="entry name" value="Retrovirus capsid dimerization domain-like"/>
    <property type="match status" value="1"/>
</dbReference>
<evidence type="ECO:0000313" key="5">
    <source>
        <dbReference type="RefSeq" id="XP_055882240.1"/>
    </source>
</evidence>
<proteinExistence type="predicted"/>
<dbReference type="GO" id="GO:0008270">
    <property type="term" value="F:zinc ion binding"/>
    <property type="evidence" value="ECO:0007669"/>
    <property type="project" value="UniProtKB-KW"/>
</dbReference>
<name>A0A9W3A4Y4_BIOGL</name>
<keyword evidence="1" id="KW-0863">Zinc-finger</keyword>
<dbReference type="Gene3D" id="1.10.4020.10">
    <property type="entry name" value="DNA breaking-rejoining enzymes"/>
    <property type="match status" value="1"/>
</dbReference>
<dbReference type="PROSITE" id="PS50158">
    <property type="entry name" value="ZF_CCHC"/>
    <property type="match status" value="1"/>
</dbReference>
<gene>
    <name evidence="5" type="primary">LOC129925768</name>
</gene>
<feature type="compositionally biased region" description="Polar residues" evidence="2">
    <location>
        <begin position="336"/>
        <end position="378"/>
    </location>
</feature>
<dbReference type="GeneID" id="129925768"/>
<dbReference type="SUPFAM" id="SSF57756">
    <property type="entry name" value="Retrovirus zinc finger-like domains"/>
    <property type="match status" value="1"/>
</dbReference>
<keyword evidence="4" id="KW-1185">Reference proteome</keyword>
<reference evidence="5" key="1">
    <citation type="submission" date="2025-08" db="UniProtKB">
        <authorList>
            <consortium name="RefSeq"/>
        </authorList>
    </citation>
    <scope>IDENTIFICATION</scope>
</reference>
<dbReference type="PANTHER" id="PTHR46888">
    <property type="entry name" value="ZINC KNUCKLE DOMAINCONTAINING PROTEIN-RELATED"/>
    <property type="match status" value="1"/>
</dbReference>
<dbReference type="InterPro" id="IPR001878">
    <property type="entry name" value="Znf_CCHC"/>
</dbReference>
<dbReference type="OrthoDB" id="9907264at2759"/>
<dbReference type="Proteomes" id="UP001165740">
    <property type="component" value="Chromosome 4"/>
</dbReference>
<feature type="region of interest" description="Disordered" evidence="2">
    <location>
        <begin position="323"/>
        <end position="383"/>
    </location>
</feature>
<dbReference type="InterPro" id="IPR036875">
    <property type="entry name" value="Znf_CCHC_sf"/>
</dbReference>
<evidence type="ECO:0000259" key="3">
    <source>
        <dbReference type="PROSITE" id="PS50158"/>
    </source>
</evidence>
<feature type="domain" description="CCHC-type" evidence="3">
    <location>
        <begin position="299"/>
        <end position="314"/>
    </location>
</feature>
<dbReference type="GO" id="GO:0003676">
    <property type="term" value="F:nucleic acid binding"/>
    <property type="evidence" value="ECO:0007669"/>
    <property type="project" value="InterPro"/>
</dbReference>
<evidence type="ECO:0000256" key="1">
    <source>
        <dbReference type="PROSITE-ProRule" id="PRU00047"/>
    </source>
</evidence>
<keyword evidence="1" id="KW-0862">Zinc</keyword>
<protein>
    <submittedName>
        <fullName evidence="5">Uncharacterized protein LOC129925768</fullName>
    </submittedName>
</protein>
<dbReference type="RefSeq" id="XP_055882240.1">
    <property type="nucleotide sequence ID" value="XM_056026265.1"/>
</dbReference>
<evidence type="ECO:0000313" key="4">
    <source>
        <dbReference type="Proteomes" id="UP001165740"/>
    </source>
</evidence>
<dbReference type="InterPro" id="IPR038269">
    <property type="entry name" value="SCAN_sf"/>
</dbReference>
<dbReference type="PANTHER" id="PTHR46888:SF1">
    <property type="entry name" value="RIBONUCLEASE H"/>
    <property type="match status" value="1"/>
</dbReference>
<dbReference type="AlphaFoldDB" id="A0A9W3A4Y4"/>
<sequence length="417" mass="50236">MAEYEKLTEIVDKLKLKEDDRAAFIKIEIDRIRVEKDKQREERLHERRLREKEQENLEKEKERQHEIKLKEHEEKMAKLAKENKDNSASQTSSHHQYHSKFRNFDPKEDTLENFIIQFEYICQTANMNSAQMAQQLLANLRGEPLNIIDTLTMEQRKDYNTVKQRLIEHFGKTEEHYRKLFREIKLAKNTDLKRTIHDMRQNITKWLQLANCNLDDPKQILDFFLIENVLSNVTDAAFSFLKERKIKNEAELISNLTTYKDSHPNITIDKRELYNVAATVTENHPRTTNKFKYAKSIQCFFCGILGHTKAECRKRMASEKQQYVNRNHKYGRDNRTFQSFSPNYNRSYQQQYNRRTWQSYSPTNSRSHQTNRRWQNNRMSRRDQFQDRQHTYHNNNHTRQNIAAVATERPIEYKTVP</sequence>
<feature type="region of interest" description="Disordered" evidence="2">
    <location>
        <begin position="36"/>
        <end position="65"/>
    </location>
</feature>
<organism evidence="4 5">
    <name type="scientific">Biomphalaria glabrata</name>
    <name type="common">Bloodfluke planorb</name>
    <name type="synonym">Freshwater snail</name>
    <dbReference type="NCBI Taxonomy" id="6526"/>
    <lineage>
        <taxon>Eukaryota</taxon>
        <taxon>Metazoa</taxon>
        <taxon>Spiralia</taxon>
        <taxon>Lophotrochozoa</taxon>
        <taxon>Mollusca</taxon>
        <taxon>Gastropoda</taxon>
        <taxon>Heterobranchia</taxon>
        <taxon>Euthyneura</taxon>
        <taxon>Panpulmonata</taxon>
        <taxon>Hygrophila</taxon>
        <taxon>Lymnaeoidea</taxon>
        <taxon>Planorbidae</taxon>
        <taxon>Biomphalaria</taxon>
    </lineage>
</organism>
<evidence type="ECO:0000256" key="2">
    <source>
        <dbReference type="SAM" id="MobiDB-lite"/>
    </source>
</evidence>
<keyword evidence="1" id="KW-0479">Metal-binding</keyword>
<accession>A0A9W3A4Y4</accession>